<evidence type="ECO:0000313" key="3">
    <source>
        <dbReference type="EMBL" id="AFN73371.1"/>
    </source>
</evidence>
<dbReference type="RefSeq" id="WP_014854808.1">
    <property type="nucleotide sequence ID" value="NC_018178.1"/>
</dbReference>
<feature type="transmembrane region" description="Helical" evidence="1">
    <location>
        <begin position="151"/>
        <end position="174"/>
    </location>
</feature>
<protein>
    <recommendedName>
        <fullName evidence="2">DUF218 domain-containing protein</fullName>
    </recommendedName>
</protein>
<keyword evidence="1" id="KW-0812">Transmembrane</keyword>
<dbReference type="AlphaFoldDB" id="I7A070"/>
<dbReference type="OrthoDB" id="9782395at2"/>
<proteinExistence type="predicted"/>
<keyword evidence="1" id="KW-0472">Membrane</keyword>
<feature type="transmembrane region" description="Helical" evidence="1">
    <location>
        <begin position="42"/>
        <end position="61"/>
    </location>
</feature>
<dbReference type="EMBL" id="CP003557">
    <property type="protein sequence ID" value="AFN73371.1"/>
    <property type="molecule type" value="Genomic_DNA"/>
</dbReference>
<dbReference type="KEGG" id="mro:MROS_0127"/>
<dbReference type="InterPro" id="IPR014729">
    <property type="entry name" value="Rossmann-like_a/b/a_fold"/>
</dbReference>
<reference evidence="3 4" key="1">
    <citation type="journal article" date="2013" name="PLoS ONE">
        <title>Genomic analysis of Melioribacter roseus, facultatively anaerobic organotrophic bacterium representing a novel deep lineage within Bacteriodetes/Chlorobi group.</title>
        <authorList>
            <person name="Kadnikov V.V."/>
            <person name="Mardanov A.V."/>
            <person name="Podosokorskaya O.A."/>
            <person name="Gavrilov S.N."/>
            <person name="Kublanov I.V."/>
            <person name="Beletsky A.V."/>
            <person name="Bonch-Osmolovskaya E.A."/>
            <person name="Ravin N.V."/>
        </authorList>
    </citation>
    <scope>NUCLEOTIDE SEQUENCE [LARGE SCALE GENOMIC DNA]</scope>
    <source>
        <strain evidence="4">JCM 17771 / P3M-2</strain>
    </source>
</reference>
<dbReference type="Gene3D" id="3.40.50.620">
    <property type="entry name" value="HUPs"/>
    <property type="match status" value="1"/>
</dbReference>
<dbReference type="PATRIC" id="fig|1191523.3.peg.131"/>
<dbReference type="InterPro" id="IPR051599">
    <property type="entry name" value="Cell_Envelope_Assoc"/>
</dbReference>
<feature type="domain" description="DUF218" evidence="2">
    <location>
        <begin position="188"/>
        <end position="309"/>
    </location>
</feature>
<accession>I7A070</accession>
<organism evidence="3 4">
    <name type="scientific">Melioribacter roseus (strain DSM 23840 / JCM 17771 / VKM B-2668 / P3M-2)</name>
    <dbReference type="NCBI Taxonomy" id="1191523"/>
    <lineage>
        <taxon>Bacteria</taxon>
        <taxon>Pseudomonadati</taxon>
        <taxon>Ignavibacteriota</taxon>
        <taxon>Ignavibacteria</taxon>
        <taxon>Ignavibacteriales</taxon>
        <taxon>Melioribacteraceae</taxon>
        <taxon>Melioribacter</taxon>
    </lineage>
</organism>
<dbReference type="eggNOG" id="COG1434">
    <property type="taxonomic scope" value="Bacteria"/>
</dbReference>
<dbReference type="InterPro" id="IPR003848">
    <property type="entry name" value="DUF218"/>
</dbReference>
<feature type="transmembrane region" description="Helical" evidence="1">
    <location>
        <begin position="118"/>
        <end position="139"/>
    </location>
</feature>
<dbReference type="GO" id="GO:0005886">
    <property type="term" value="C:plasma membrane"/>
    <property type="evidence" value="ECO:0007669"/>
    <property type="project" value="TreeGrafter"/>
</dbReference>
<dbReference type="PANTHER" id="PTHR30336">
    <property type="entry name" value="INNER MEMBRANE PROTEIN, PROBABLE PERMEASE"/>
    <property type="match status" value="1"/>
</dbReference>
<dbReference type="HOGENOM" id="CLU_815792_0_0_10"/>
<dbReference type="STRING" id="1191523.MROS_0127"/>
<sequence length="342" mass="39182">MKPAKKQISLPFLIAAVIALFVFISTLKYLNNGLNPVGYNPYFFGNLLNIIVTFLTIAGLIAAKRKSKNLSGILLYLLLILSVTPLILIFIDKYTGLLNLLDSYTSEEYFFTFQIKKIHVGLLFLISYFFQLYMMIYLWSRALSKERTVYLVSFFRTLLLLTLFFVISLFYVWFYPASPEEIKGKTYDYALVPGAAVWNKKSPSPIFEARLRKTLDLYRSGIVKKIILTGGKAPGELSEADAGYHFLLNLGVDTRSIIKEDKSGATREQIKYLYYIKNANSNSENLAIISDKFHLPRINQTCGFFGIKADLIPSGYKMIFSRAFYYRLREGIALILFWLFAI</sequence>
<dbReference type="CDD" id="cd06259">
    <property type="entry name" value="YdcF-like"/>
    <property type="match status" value="1"/>
</dbReference>
<dbReference type="Proteomes" id="UP000009011">
    <property type="component" value="Chromosome"/>
</dbReference>
<dbReference type="PANTHER" id="PTHR30336:SF20">
    <property type="entry name" value="DUF218 DOMAIN-CONTAINING PROTEIN"/>
    <property type="match status" value="1"/>
</dbReference>
<keyword evidence="4" id="KW-1185">Reference proteome</keyword>
<feature type="transmembrane region" description="Helical" evidence="1">
    <location>
        <begin position="73"/>
        <end position="91"/>
    </location>
</feature>
<keyword evidence="1" id="KW-1133">Transmembrane helix</keyword>
<name>I7A070_MELRP</name>
<gene>
    <name evidence="3" type="ordered locus">MROS_0127</name>
</gene>
<evidence type="ECO:0000256" key="1">
    <source>
        <dbReference type="SAM" id="Phobius"/>
    </source>
</evidence>
<dbReference type="Pfam" id="PF02698">
    <property type="entry name" value="DUF218"/>
    <property type="match status" value="1"/>
</dbReference>
<evidence type="ECO:0000259" key="2">
    <source>
        <dbReference type="Pfam" id="PF02698"/>
    </source>
</evidence>
<feature type="transmembrane region" description="Helical" evidence="1">
    <location>
        <begin position="12"/>
        <end position="30"/>
    </location>
</feature>
<evidence type="ECO:0000313" key="4">
    <source>
        <dbReference type="Proteomes" id="UP000009011"/>
    </source>
</evidence>